<evidence type="ECO:0000313" key="2">
    <source>
        <dbReference type="EMBL" id="KAK2084861.1"/>
    </source>
</evidence>
<keyword evidence="3" id="KW-1185">Reference proteome</keyword>
<feature type="domain" description="Sulfhydryl oxidase Trx-like" evidence="1">
    <location>
        <begin position="52"/>
        <end position="100"/>
    </location>
</feature>
<comment type="caution">
    <text evidence="2">The sequence shown here is derived from an EMBL/GenBank/DDBJ whole genome shotgun (WGS) entry which is preliminary data.</text>
</comment>
<evidence type="ECO:0000259" key="1">
    <source>
        <dbReference type="Pfam" id="PF18108"/>
    </source>
</evidence>
<feature type="non-terminal residue" evidence="2">
    <location>
        <position position="206"/>
    </location>
</feature>
<dbReference type="InterPro" id="IPR041269">
    <property type="entry name" value="QSOX_Trx1"/>
</dbReference>
<evidence type="ECO:0000313" key="3">
    <source>
        <dbReference type="Proteomes" id="UP001266305"/>
    </source>
</evidence>
<dbReference type="Proteomes" id="UP001266305">
    <property type="component" value="Unassembled WGS sequence"/>
</dbReference>
<accession>A0ABQ9TJM4</accession>
<sequence>LRGFSSGGDCACYPRLVPLAAGISCIPEHSCHPGAFTGHRAGTLPWPPDALLSLQVALDLSQHRGVAVRRVLNTEADVVRKFGVTGFPSCYLLFRNGSCAVPSRPLSSLPVLSLAACPQGCPSSTVASTFFLQEKLGSALRGADTSTSQEPGPGMLSLRCSSGRSWGLLSAGPTPPQSGAWAGNAVPALQLREKLGSALRGADTST</sequence>
<dbReference type="EMBL" id="JASSZA010000022">
    <property type="protein sequence ID" value="KAK2084861.1"/>
    <property type="molecule type" value="Genomic_DNA"/>
</dbReference>
<protein>
    <recommendedName>
        <fullName evidence="1">Sulfhydryl oxidase Trx-like domain-containing protein</fullName>
    </recommendedName>
</protein>
<proteinExistence type="predicted"/>
<gene>
    <name evidence="2" type="ORF">P7K49_037894</name>
</gene>
<name>A0ABQ9TJM4_SAGOE</name>
<organism evidence="2 3">
    <name type="scientific">Saguinus oedipus</name>
    <name type="common">Cotton-top tamarin</name>
    <name type="synonym">Oedipomidas oedipus</name>
    <dbReference type="NCBI Taxonomy" id="9490"/>
    <lineage>
        <taxon>Eukaryota</taxon>
        <taxon>Metazoa</taxon>
        <taxon>Chordata</taxon>
        <taxon>Craniata</taxon>
        <taxon>Vertebrata</taxon>
        <taxon>Euteleostomi</taxon>
        <taxon>Mammalia</taxon>
        <taxon>Eutheria</taxon>
        <taxon>Euarchontoglires</taxon>
        <taxon>Primates</taxon>
        <taxon>Haplorrhini</taxon>
        <taxon>Platyrrhini</taxon>
        <taxon>Cebidae</taxon>
        <taxon>Callitrichinae</taxon>
        <taxon>Saguinus</taxon>
    </lineage>
</organism>
<dbReference type="Gene3D" id="3.40.30.10">
    <property type="entry name" value="Glutaredoxin"/>
    <property type="match status" value="1"/>
</dbReference>
<feature type="non-terminal residue" evidence="2">
    <location>
        <position position="1"/>
    </location>
</feature>
<reference evidence="2 3" key="1">
    <citation type="submission" date="2023-05" db="EMBL/GenBank/DDBJ databases">
        <title>B98-5 Cell Line De Novo Hybrid Assembly: An Optical Mapping Approach.</title>
        <authorList>
            <person name="Kananen K."/>
            <person name="Auerbach J.A."/>
            <person name="Kautto E."/>
            <person name="Blachly J.S."/>
        </authorList>
    </citation>
    <scope>NUCLEOTIDE SEQUENCE [LARGE SCALE GENOMIC DNA]</scope>
    <source>
        <strain evidence="2">B95-8</strain>
        <tissue evidence="2">Cell line</tissue>
    </source>
</reference>
<dbReference type="Pfam" id="PF18108">
    <property type="entry name" value="QSOX_Trx1"/>
    <property type="match status" value="1"/>
</dbReference>